<keyword evidence="3" id="KW-0732">Signal</keyword>
<dbReference type="EMBL" id="JASFZW010000002">
    <property type="protein sequence ID" value="KAK2079674.1"/>
    <property type="molecule type" value="Genomic_DNA"/>
</dbReference>
<feature type="signal peptide" evidence="3">
    <location>
        <begin position="1"/>
        <end position="22"/>
    </location>
</feature>
<reference evidence="5" key="1">
    <citation type="submission" date="2021-01" db="EMBL/GenBank/DDBJ databases">
        <authorList>
            <person name="Eckstrom K.M.E."/>
        </authorList>
    </citation>
    <scope>NUCLEOTIDE SEQUENCE</scope>
    <source>
        <strain evidence="5">UVCC 0001</strain>
    </source>
</reference>
<evidence type="ECO:0000256" key="1">
    <source>
        <dbReference type="ARBA" id="ARBA00022723"/>
    </source>
</evidence>
<feature type="chain" id="PRO_5041955045" description="Phytocyanin domain-containing protein" evidence="3">
    <location>
        <begin position="23"/>
        <end position="122"/>
    </location>
</feature>
<dbReference type="GO" id="GO:0046872">
    <property type="term" value="F:metal ion binding"/>
    <property type="evidence" value="ECO:0007669"/>
    <property type="project" value="UniProtKB-KW"/>
</dbReference>
<name>A0AAD9IM42_PROWI</name>
<dbReference type="InterPro" id="IPR008972">
    <property type="entry name" value="Cupredoxin"/>
</dbReference>
<dbReference type="GO" id="GO:0009055">
    <property type="term" value="F:electron transfer activity"/>
    <property type="evidence" value="ECO:0007669"/>
    <property type="project" value="InterPro"/>
</dbReference>
<keyword evidence="6" id="KW-1185">Reference proteome</keyword>
<gene>
    <name evidence="5" type="ORF">QBZ16_002069</name>
</gene>
<dbReference type="InterPro" id="IPR003245">
    <property type="entry name" value="Phytocyanin_dom"/>
</dbReference>
<dbReference type="Gene3D" id="2.60.40.420">
    <property type="entry name" value="Cupredoxins - blue copper proteins"/>
    <property type="match status" value="1"/>
</dbReference>
<dbReference type="AlphaFoldDB" id="A0AAD9IM42"/>
<dbReference type="PROSITE" id="PS00196">
    <property type="entry name" value="COPPER_BLUE"/>
    <property type="match status" value="1"/>
</dbReference>
<dbReference type="Proteomes" id="UP001255856">
    <property type="component" value="Unassembled WGS sequence"/>
</dbReference>
<keyword evidence="2" id="KW-0186">Copper</keyword>
<accession>A0AAD9IM42</accession>
<evidence type="ECO:0000313" key="6">
    <source>
        <dbReference type="Proteomes" id="UP001255856"/>
    </source>
</evidence>
<dbReference type="Pfam" id="PF02298">
    <property type="entry name" value="Cu_bind_like"/>
    <property type="match status" value="1"/>
</dbReference>
<evidence type="ECO:0000256" key="3">
    <source>
        <dbReference type="SAM" id="SignalP"/>
    </source>
</evidence>
<dbReference type="InterPro" id="IPR028871">
    <property type="entry name" value="BlueCu_1_BS"/>
</dbReference>
<evidence type="ECO:0000259" key="4">
    <source>
        <dbReference type="Pfam" id="PF02298"/>
    </source>
</evidence>
<proteinExistence type="predicted"/>
<evidence type="ECO:0000313" key="5">
    <source>
        <dbReference type="EMBL" id="KAK2079674.1"/>
    </source>
</evidence>
<organism evidence="5 6">
    <name type="scientific">Prototheca wickerhamii</name>
    <dbReference type="NCBI Taxonomy" id="3111"/>
    <lineage>
        <taxon>Eukaryota</taxon>
        <taxon>Viridiplantae</taxon>
        <taxon>Chlorophyta</taxon>
        <taxon>core chlorophytes</taxon>
        <taxon>Trebouxiophyceae</taxon>
        <taxon>Chlorellales</taxon>
        <taxon>Chlorellaceae</taxon>
        <taxon>Prototheca</taxon>
    </lineage>
</organism>
<feature type="domain" description="Phytocyanin" evidence="4">
    <location>
        <begin position="52"/>
        <end position="115"/>
    </location>
</feature>
<keyword evidence="1" id="KW-0479">Metal-binding</keyword>
<dbReference type="SUPFAM" id="SSF49503">
    <property type="entry name" value="Cupredoxins"/>
    <property type="match status" value="1"/>
</dbReference>
<comment type="caution">
    <text evidence="5">The sequence shown here is derived from an EMBL/GenBank/DDBJ whole genome shotgun (WGS) entry which is preliminary data.</text>
</comment>
<evidence type="ECO:0000256" key="2">
    <source>
        <dbReference type="ARBA" id="ARBA00023008"/>
    </source>
</evidence>
<protein>
    <recommendedName>
        <fullName evidence="4">Phytocyanin domain-containing protein</fullName>
    </recommendedName>
</protein>
<sequence length="122" mass="13088">MSRALNMKTVVLVSLFAVLAGAALVPARRLLAGSTQSLVWSNHMTYDPLDVKVGDTVTFTWSGKLHDVTSTPSPACGGYTSLYEPTEDGDFSVTFNETGTFYYACSVGDHCDEGQKITINVA</sequence>